<evidence type="ECO:0000313" key="2">
    <source>
        <dbReference type="Proteomes" id="UP000199611"/>
    </source>
</evidence>
<proteinExistence type="predicted"/>
<protein>
    <recommendedName>
        <fullName evidence="3">B12-binding domain-containing protein</fullName>
    </recommendedName>
</protein>
<evidence type="ECO:0008006" key="3">
    <source>
        <dbReference type="Google" id="ProtNLM"/>
    </source>
</evidence>
<dbReference type="InterPro" id="IPR036724">
    <property type="entry name" value="Cobalamin-bd_sf"/>
</dbReference>
<dbReference type="GO" id="GO:0046872">
    <property type="term" value="F:metal ion binding"/>
    <property type="evidence" value="ECO:0007669"/>
    <property type="project" value="InterPro"/>
</dbReference>
<dbReference type="Proteomes" id="UP000199611">
    <property type="component" value="Unassembled WGS sequence"/>
</dbReference>
<dbReference type="AlphaFoldDB" id="A0A1I4SA87"/>
<dbReference type="CDD" id="cd02065">
    <property type="entry name" value="B12-binding_like"/>
    <property type="match status" value="1"/>
</dbReference>
<evidence type="ECO:0000313" key="1">
    <source>
        <dbReference type="EMBL" id="SFM61392.1"/>
    </source>
</evidence>
<sequence>MMTADGFRNEVLGVIRRWELRGLPPRWTLINTLKELKKRRDTVVASLFESPPLILTATLDDGWGVGIEVIHAACDVLGIPYVFLGLIVSPEVIIRKCEELRPGVLGLTVLHESSLMDLKSLDQNLPENVLILVGGMWIDCREFSRRLKYLKNVLDFMKFFLEPPGK</sequence>
<dbReference type="SUPFAM" id="SSF52242">
    <property type="entry name" value="Cobalamin (vitamin B12)-binding domain"/>
    <property type="match status" value="1"/>
</dbReference>
<dbReference type="EMBL" id="FOUU01000002">
    <property type="protein sequence ID" value="SFM61392.1"/>
    <property type="molecule type" value="Genomic_DNA"/>
</dbReference>
<organism evidence="1 2">
    <name type="scientific">Thermodesulforhabdus norvegica</name>
    <dbReference type="NCBI Taxonomy" id="39841"/>
    <lineage>
        <taxon>Bacteria</taxon>
        <taxon>Pseudomonadati</taxon>
        <taxon>Thermodesulfobacteriota</taxon>
        <taxon>Syntrophobacteria</taxon>
        <taxon>Syntrophobacterales</taxon>
        <taxon>Thermodesulforhabdaceae</taxon>
        <taxon>Thermodesulforhabdus</taxon>
    </lineage>
</organism>
<dbReference type="GO" id="GO:0031419">
    <property type="term" value="F:cobalamin binding"/>
    <property type="evidence" value="ECO:0007669"/>
    <property type="project" value="InterPro"/>
</dbReference>
<name>A0A1I4SA87_9BACT</name>
<gene>
    <name evidence="1" type="ORF">SAMN05660836_00852</name>
</gene>
<reference evidence="2" key="1">
    <citation type="submission" date="2016-10" db="EMBL/GenBank/DDBJ databases">
        <authorList>
            <person name="Varghese N."/>
            <person name="Submissions S."/>
        </authorList>
    </citation>
    <scope>NUCLEOTIDE SEQUENCE [LARGE SCALE GENOMIC DNA]</scope>
    <source>
        <strain evidence="2">DSM 9990</strain>
    </source>
</reference>
<keyword evidence="2" id="KW-1185">Reference proteome</keyword>
<accession>A0A1I4SA87</accession>
<dbReference type="Gene3D" id="3.40.50.280">
    <property type="entry name" value="Cobalamin-binding domain"/>
    <property type="match status" value="1"/>
</dbReference>
<dbReference type="STRING" id="39841.SAMN05660836_00852"/>